<evidence type="ECO:0000313" key="3">
    <source>
        <dbReference type="RefSeq" id="XP_021097132.1"/>
    </source>
</evidence>
<evidence type="ECO:0000256" key="1">
    <source>
        <dbReference type="SAM" id="MobiDB-lite"/>
    </source>
</evidence>
<dbReference type="Proteomes" id="UP000694906">
    <property type="component" value="Unplaced"/>
</dbReference>
<dbReference type="RefSeq" id="XP_021097132.1">
    <property type="nucleotide sequence ID" value="XM_021241473.1"/>
</dbReference>
<feature type="compositionally biased region" description="Basic residues" evidence="1">
    <location>
        <begin position="94"/>
        <end position="106"/>
    </location>
</feature>
<evidence type="ECO:0000313" key="2">
    <source>
        <dbReference type="Proteomes" id="UP000694906"/>
    </source>
</evidence>
<feature type="compositionally biased region" description="Basic and acidic residues" evidence="1">
    <location>
        <begin position="109"/>
        <end position="118"/>
    </location>
</feature>
<keyword evidence="2" id="KW-1185">Reference proteome</keyword>
<proteinExistence type="predicted"/>
<feature type="region of interest" description="Disordered" evidence="1">
    <location>
        <begin position="1"/>
        <end position="118"/>
    </location>
</feature>
<gene>
    <name evidence="3" type="primary">LOC110345147</name>
</gene>
<feature type="compositionally biased region" description="Basic residues" evidence="1">
    <location>
        <begin position="40"/>
        <end position="57"/>
    </location>
</feature>
<organism evidence="2 3">
    <name type="scientific">Heterocephalus glaber</name>
    <name type="common">Naked mole rat</name>
    <dbReference type="NCBI Taxonomy" id="10181"/>
    <lineage>
        <taxon>Eukaryota</taxon>
        <taxon>Metazoa</taxon>
        <taxon>Chordata</taxon>
        <taxon>Craniata</taxon>
        <taxon>Vertebrata</taxon>
        <taxon>Euteleostomi</taxon>
        <taxon>Mammalia</taxon>
        <taxon>Eutheria</taxon>
        <taxon>Euarchontoglires</taxon>
        <taxon>Glires</taxon>
        <taxon>Rodentia</taxon>
        <taxon>Hystricomorpha</taxon>
        <taxon>Bathyergidae</taxon>
        <taxon>Heterocephalus</taxon>
    </lineage>
</organism>
<accession>A0AAX6RN01</accession>
<sequence>MLLGSAGADPRRAHGSWAEGDRASGLALATGGGAGAGPRARGHLPRRAGSLSRKHSARPGQGGGGPKPRVPGCNRGLGLDKGVREGSFAVPRALSRRTRVRLRRQQPQRNRERSHESSLIHNVLPPGCAALPQAEATGPTSHELKPPNSLVLCKSISSLTGSACDSWCGHELGARGTVSGRVLPTGPAVEGKHVSFHRRTLHHALGSLCLAAQPLCRAWK</sequence>
<reference evidence="3" key="1">
    <citation type="submission" date="2025-08" db="UniProtKB">
        <authorList>
            <consortium name="RefSeq"/>
        </authorList>
    </citation>
    <scope>IDENTIFICATION</scope>
</reference>
<dbReference type="AlphaFoldDB" id="A0AAX6RN01"/>
<name>A0AAX6RN01_HETGA</name>
<dbReference type="GeneID" id="110345147"/>
<protein>
    <submittedName>
        <fullName evidence="3">Uncharacterized protein LOC110345147</fullName>
    </submittedName>
</protein>